<dbReference type="EMBL" id="CP015270">
    <property type="protein sequence ID" value="ASL18439.1"/>
    <property type="molecule type" value="Genomic_DNA"/>
</dbReference>
<dbReference type="Proteomes" id="UP000198286">
    <property type="component" value="Plasmid unnamed 3"/>
</dbReference>
<accession>A0A7U5MRR9</accession>
<evidence type="ECO:0000313" key="2">
    <source>
        <dbReference type="Proteomes" id="UP000198286"/>
    </source>
</evidence>
<name>A0A7U5MRR9_MYCIT</name>
<geneLocation type="plasmid" evidence="1 2">
    <name>unnamed 3</name>
</geneLocation>
<sequence length="53" mass="5560">MPMKKSAKCPTGPLAVYVAVAGAPPSSKVNRDGMKLIPTLFVLFLKLLSPSTS</sequence>
<organism evidence="1 2">
    <name type="scientific">Mycobacterium intracellulare subsp. chimaera</name>
    <dbReference type="NCBI Taxonomy" id="222805"/>
    <lineage>
        <taxon>Bacteria</taxon>
        <taxon>Bacillati</taxon>
        <taxon>Actinomycetota</taxon>
        <taxon>Actinomycetes</taxon>
        <taxon>Mycobacteriales</taxon>
        <taxon>Mycobacteriaceae</taxon>
        <taxon>Mycobacterium</taxon>
        <taxon>Mycobacterium avium complex (MAC)</taxon>
    </lineage>
</organism>
<dbReference type="AlphaFoldDB" id="A0A7U5MRR9"/>
<gene>
    <name evidence="1" type="ORF">MYCOZU2_06094</name>
</gene>
<evidence type="ECO:0000313" key="1">
    <source>
        <dbReference type="EMBL" id="ASL18439.1"/>
    </source>
</evidence>
<reference evidence="1 2" key="1">
    <citation type="journal article" date="2017" name="Lancet Infect. Dis.">
        <title>Global outbreak of severe Mycobacterium chimaera disease after cardiac surgery: a molecular epidemiological study.</title>
        <authorList>
            <person name="van Ingen J."/>
            <person name="Kohl T."/>
            <person name="Kranzer K."/>
            <person name="Hasse B."/>
            <person name="Keller P."/>
            <person name="Szafranska A."/>
            <person name="Hillemann D."/>
            <person name="Chand M."/>
            <person name="Schreiber P."/>
            <person name="Sommerstein R."/>
            <person name="Berger C."/>
            <person name="Genoni M."/>
            <person name="Ruegg C."/>
            <person name="Troillet N."/>
            <person name="Widmer A.F."/>
            <person name="Becker S.L."/>
            <person name="Herrmann M."/>
            <person name="Eckmanns T."/>
            <person name="Haller S."/>
            <person name="Hoeller C."/>
            <person name="Debast S.B."/>
            <person name="Wolfhagen M.J."/>
            <person name="Hopman J."/>
            <person name="Kluytmans J."/>
            <person name="Langelaar M."/>
            <person name="Notermans D.W."/>
            <person name="ten Oever J."/>
            <person name="van den Barselaar P."/>
            <person name="Vonk A.B.A."/>
            <person name="Vos M.C."/>
            <person name="Ahmed N."/>
            <person name="Brown T."/>
            <person name="Crook D."/>
            <person name="Lamagni T."/>
            <person name="Phin N."/>
            <person name="Smith E.G."/>
            <person name="Zambon M."/>
            <person name="Serr A."/>
            <person name="Goetting T."/>
            <person name="Ebner W."/>
            <person name="Thuermer A."/>
            <person name="Utpatel C."/>
            <person name="Sproer C."/>
            <person name="Bunk B."/>
            <person name="Nubel U."/>
            <person name="Bloemberg G."/>
            <person name="Bottger E."/>
            <person name="Niemann S."/>
            <person name="Wagner D."/>
            <person name="Sax H."/>
        </authorList>
    </citation>
    <scope>NUCLEOTIDE SEQUENCE [LARGE SCALE GENOMIC DNA]</scope>
    <source>
        <strain evidence="1 2">ZUERICH-2</strain>
        <plasmid evidence="1 2">unnamed 3</plasmid>
    </source>
</reference>
<keyword evidence="1" id="KW-0614">Plasmid</keyword>
<proteinExistence type="predicted"/>
<protein>
    <submittedName>
        <fullName evidence="1">Uncharacterized protein</fullName>
    </submittedName>
</protein>